<feature type="chain" id="PRO_5026346781" evidence="9">
    <location>
        <begin position="18"/>
        <end position="345"/>
    </location>
</feature>
<feature type="signal peptide" evidence="9">
    <location>
        <begin position="1"/>
        <end position="17"/>
    </location>
</feature>
<feature type="domain" description="Ig-like" evidence="10">
    <location>
        <begin position="21"/>
        <end position="110"/>
    </location>
</feature>
<dbReference type="InterPro" id="IPR013783">
    <property type="entry name" value="Ig-like_fold"/>
</dbReference>
<feature type="domain" description="Ig-like" evidence="10">
    <location>
        <begin position="129"/>
        <end position="226"/>
    </location>
</feature>
<evidence type="ECO:0000313" key="12">
    <source>
        <dbReference type="Proteomes" id="UP000503349"/>
    </source>
</evidence>
<dbReference type="InterPro" id="IPR007110">
    <property type="entry name" value="Ig-like_dom"/>
</dbReference>
<dbReference type="GO" id="GO:0005886">
    <property type="term" value="C:plasma membrane"/>
    <property type="evidence" value="ECO:0007669"/>
    <property type="project" value="UniProtKB-SubCell"/>
</dbReference>
<gene>
    <name evidence="11" type="ORF">EXN66_Car009806</name>
</gene>
<keyword evidence="8" id="KW-0812">Transmembrane</keyword>
<reference evidence="11 12" key="1">
    <citation type="submission" date="2019-02" db="EMBL/GenBank/DDBJ databases">
        <title>Opniocepnalus argus genome.</title>
        <authorList>
            <person name="Zhou C."/>
            <person name="Xiao S."/>
        </authorList>
    </citation>
    <scope>NUCLEOTIDE SEQUENCE [LARGE SCALE GENOMIC DNA]</scope>
    <source>
        <strain evidence="11">OARG1902GOOAL</strain>
        <tissue evidence="11">Muscle</tissue>
    </source>
</reference>
<keyword evidence="2" id="KW-1003">Cell membrane</keyword>
<dbReference type="InterPro" id="IPR003598">
    <property type="entry name" value="Ig_sub2"/>
</dbReference>
<dbReference type="AlphaFoldDB" id="A0A6G1PUY6"/>
<evidence type="ECO:0000256" key="5">
    <source>
        <dbReference type="ARBA" id="ARBA00023136"/>
    </source>
</evidence>
<keyword evidence="5 8" id="KW-0472">Membrane</keyword>
<dbReference type="EMBL" id="CM015720">
    <property type="protein sequence ID" value="KAF3694130.1"/>
    <property type="molecule type" value="Genomic_DNA"/>
</dbReference>
<dbReference type="CDD" id="cd00099">
    <property type="entry name" value="IgV"/>
    <property type="match status" value="2"/>
</dbReference>
<keyword evidence="7" id="KW-0325">Glycoprotein</keyword>
<evidence type="ECO:0000259" key="10">
    <source>
        <dbReference type="PROSITE" id="PS50835"/>
    </source>
</evidence>
<evidence type="ECO:0000256" key="4">
    <source>
        <dbReference type="ARBA" id="ARBA00022859"/>
    </source>
</evidence>
<feature type="transmembrane region" description="Helical" evidence="8">
    <location>
        <begin position="248"/>
        <end position="271"/>
    </location>
</feature>
<evidence type="ECO:0000256" key="6">
    <source>
        <dbReference type="ARBA" id="ARBA00023157"/>
    </source>
</evidence>
<evidence type="ECO:0000256" key="7">
    <source>
        <dbReference type="ARBA" id="ARBA00023180"/>
    </source>
</evidence>
<dbReference type="PANTHER" id="PTHR19433">
    <property type="entry name" value="T-CELL RECEPTOR ALPHA CHAIN V REGION-RELATED"/>
    <property type="match status" value="1"/>
</dbReference>
<accession>A0A6G1PUY6</accession>
<evidence type="ECO:0000256" key="9">
    <source>
        <dbReference type="SAM" id="SignalP"/>
    </source>
</evidence>
<dbReference type="GO" id="GO:0002376">
    <property type="term" value="P:immune system process"/>
    <property type="evidence" value="ECO:0007669"/>
    <property type="project" value="UniProtKB-KW"/>
</dbReference>
<dbReference type="InterPro" id="IPR003599">
    <property type="entry name" value="Ig_sub"/>
</dbReference>
<dbReference type="InterPro" id="IPR052051">
    <property type="entry name" value="TCR_complex_component"/>
</dbReference>
<dbReference type="SMART" id="SM00406">
    <property type="entry name" value="IGv"/>
    <property type="match status" value="2"/>
</dbReference>
<dbReference type="SMART" id="SM00409">
    <property type="entry name" value="IG"/>
    <property type="match status" value="2"/>
</dbReference>
<dbReference type="InterPro" id="IPR036179">
    <property type="entry name" value="Ig-like_dom_sf"/>
</dbReference>
<keyword evidence="3 9" id="KW-0732">Signal</keyword>
<name>A0A6G1PUY6_CHAAH</name>
<sequence>MIRRLAALILLSTLSQAQEGPYQMSLTVTELGDNVTMTCSVSADETGLFYWFKLNLGYMVQTVAAGTFDKISLKEQFDNSRFTLTTVGVQYLLAIRNVSKEDEGTYFCQAGSAYIMKMINGTMLAVNDPKNLQRSVHVKQLPQTVSVELGNSVTLTCSLLSQNKENRDQCPGKHNVYWFRAESGESQPGIIYTTPNISNHEQEKRSCVYSLSKSIEKSTDAGTYYCAMVTCGEILFGEGTKVETRQELWPLIIVLWILLGCCVIVIVSLILSRKPKPVCAHCRGETTASNLAEQDGSTYYQSNMDGETTPVNYVVLNFPSRQAKRLRSKKELPEESVYTFPSESE</sequence>
<dbReference type="PROSITE" id="PS50835">
    <property type="entry name" value="IG_LIKE"/>
    <property type="match status" value="2"/>
</dbReference>
<dbReference type="Gene3D" id="2.60.40.10">
    <property type="entry name" value="Immunoglobulins"/>
    <property type="match status" value="2"/>
</dbReference>
<proteinExistence type="predicted"/>
<dbReference type="PANTHER" id="PTHR19433:SF133">
    <property type="entry name" value="IMMUNE-TYPE RECEPTOR 5 PRECURSOR-RELATED"/>
    <property type="match status" value="1"/>
</dbReference>
<keyword evidence="8" id="KW-1133">Transmembrane helix</keyword>
<keyword evidence="6" id="KW-1015">Disulfide bond</keyword>
<dbReference type="SUPFAM" id="SSF48726">
    <property type="entry name" value="Immunoglobulin"/>
    <property type="match status" value="2"/>
</dbReference>
<dbReference type="Pfam" id="PF07686">
    <property type="entry name" value="V-set"/>
    <property type="match status" value="2"/>
</dbReference>
<dbReference type="GO" id="GO:0009617">
    <property type="term" value="P:response to bacterium"/>
    <property type="evidence" value="ECO:0007669"/>
    <property type="project" value="TreeGrafter"/>
</dbReference>
<evidence type="ECO:0000256" key="8">
    <source>
        <dbReference type="SAM" id="Phobius"/>
    </source>
</evidence>
<comment type="subcellular location">
    <subcellularLocation>
        <location evidence="1">Cell membrane</location>
    </subcellularLocation>
</comment>
<dbReference type="InterPro" id="IPR013106">
    <property type="entry name" value="Ig_V-set"/>
</dbReference>
<reference evidence="12" key="2">
    <citation type="submission" date="2019-02" db="EMBL/GenBank/DDBJ databases">
        <title>Opniocepnalus argus Var Kimnra genome.</title>
        <authorList>
            <person name="Zhou C."/>
            <person name="Xiao S."/>
        </authorList>
    </citation>
    <scope>NUCLEOTIDE SEQUENCE [LARGE SCALE GENOMIC DNA]</scope>
</reference>
<protein>
    <submittedName>
        <fullName evidence="11">Ig kappa chain V-V region HP 91A3</fullName>
    </submittedName>
</protein>
<evidence type="ECO:0000256" key="2">
    <source>
        <dbReference type="ARBA" id="ARBA00022475"/>
    </source>
</evidence>
<evidence type="ECO:0000256" key="3">
    <source>
        <dbReference type="ARBA" id="ARBA00022729"/>
    </source>
</evidence>
<keyword evidence="12" id="KW-1185">Reference proteome</keyword>
<dbReference type="SMART" id="SM00408">
    <property type="entry name" value="IGc2"/>
    <property type="match status" value="1"/>
</dbReference>
<evidence type="ECO:0000313" key="11">
    <source>
        <dbReference type="EMBL" id="KAF3694130.1"/>
    </source>
</evidence>
<keyword evidence="4" id="KW-0391">Immunity</keyword>
<evidence type="ECO:0000256" key="1">
    <source>
        <dbReference type="ARBA" id="ARBA00004236"/>
    </source>
</evidence>
<organism evidence="11 12">
    <name type="scientific">Channa argus</name>
    <name type="common">Northern snakehead</name>
    <name type="synonym">Ophicephalus argus</name>
    <dbReference type="NCBI Taxonomy" id="215402"/>
    <lineage>
        <taxon>Eukaryota</taxon>
        <taxon>Metazoa</taxon>
        <taxon>Chordata</taxon>
        <taxon>Craniata</taxon>
        <taxon>Vertebrata</taxon>
        <taxon>Euteleostomi</taxon>
        <taxon>Actinopterygii</taxon>
        <taxon>Neopterygii</taxon>
        <taxon>Teleostei</taxon>
        <taxon>Neoteleostei</taxon>
        <taxon>Acanthomorphata</taxon>
        <taxon>Anabantaria</taxon>
        <taxon>Anabantiformes</taxon>
        <taxon>Channoidei</taxon>
        <taxon>Channidae</taxon>
        <taxon>Channa</taxon>
    </lineage>
</organism>
<dbReference type="Proteomes" id="UP000503349">
    <property type="component" value="Chromosome 9"/>
</dbReference>